<dbReference type="Proteomes" id="UP000593571">
    <property type="component" value="Unassembled WGS sequence"/>
</dbReference>
<proteinExistence type="predicted"/>
<organism evidence="1 2">
    <name type="scientific">Rousettus aegyptiacus</name>
    <name type="common">Egyptian fruit bat</name>
    <name type="synonym">Pteropus aegyptiacus</name>
    <dbReference type="NCBI Taxonomy" id="9407"/>
    <lineage>
        <taxon>Eukaryota</taxon>
        <taxon>Metazoa</taxon>
        <taxon>Chordata</taxon>
        <taxon>Craniata</taxon>
        <taxon>Vertebrata</taxon>
        <taxon>Euteleostomi</taxon>
        <taxon>Mammalia</taxon>
        <taxon>Eutheria</taxon>
        <taxon>Laurasiatheria</taxon>
        <taxon>Chiroptera</taxon>
        <taxon>Yinpterochiroptera</taxon>
        <taxon>Pteropodoidea</taxon>
        <taxon>Pteropodidae</taxon>
        <taxon>Rousettinae</taxon>
        <taxon>Rousettus</taxon>
    </lineage>
</organism>
<dbReference type="EMBL" id="JACASE010000001">
    <property type="protein sequence ID" value="KAF6505856.1"/>
    <property type="molecule type" value="Genomic_DNA"/>
</dbReference>
<accession>A0A7J8KAF8</accession>
<evidence type="ECO:0000313" key="2">
    <source>
        <dbReference type="Proteomes" id="UP000593571"/>
    </source>
</evidence>
<reference evidence="1 2" key="1">
    <citation type="journal article" date="2020" name="Nature">
        <title>Six reference-quality genomes reveal evolution of bat adaptations.</title>
        <authorList>
            <person name="Jebb D."/>
            <person name="Huang Z."/>
            <person name="Pippel M."/>
            <person name="Hughes G.M."/>
            <person name="Lavrichenko K."/>
            <person name="Devanna P."/>
            <person name="Winkler S."/>
            <person name="Jermiin L.S."/>
            <person name="Skirmuntt E.C."/>
            <person name="Katzourakis A."/>
            <person name="Burkitt-Gray L."/>
            <person name="Ray D.A."/>
            <person name="Sullivan K.A.M."/>
            <person name="Roscito J.G."/>
            <person name="Kirilenko B.M."/>
            <person name="Davalos L.M."/>
            <person name="Corthals A.P."/>
            <person name="Power M.L."/>
            <person name="Jones G."/>
            <person name="Ransome R.D."/>
            <person name="Dechmann D.K.N."/>
            <person name="Locatelli A.G."/>
            <person name="Puechmaille S.J."/>
            <person name="Fedrigo O."/>
            <person name="Jarvis E.D."/>
            <person name="Hiller M."/>
            <person name="Vernes S.C."/>
            <person name="Myers E.W."/>
            <person name="Teeling E.C."/>
        </authorList>
    </citation>
    <scope>NUCLEOTIDE SEQUENCE [LARGE SCALE GENOMIC DNA]</scope>
    <source>
        <strain evidence="1">MRouAeg1</strain>
        <tissue evidence="1">Muscle</tissue>
    </source>
</reference>
<comment type="caution">
    <text evidence="1">The sequence shown here is derived from an EMBL/GenBank/DDBJ whole genome shotgun (WGS) entry which is preliminary data.</text>
</comment>
<dbReference type="AlphaFoldDB" id="A0A7J8KAF8"/>
<name>A0A7J8KAF8_ROUAE</name>
<sequence length="145" mass="16438">MINARIHFLPSSLPGVTNHPSFPGLTQFPGHRPFHFETNKVPKMNWSPYHPTLNREKELLIGTVRFSNPDYTFTSGRDDRQVLKGAHSLSDTRCFSKVGLLRHDMLRSPSSSILLSSQKGACKSHQKALGEGVRIRFNFIRLLLL</sequence>
<protein>
    <submittedName>
        <fullName evidence="1">Uncharacterized protein</fullName>
    </submittedName>
</protein>
<gene>
    <name evidence="1" type="ORF">HJG63_007749</name>
</gene>
<evidence type="ECO:0000313" key="1">
    <source>
        <dbReference type="EMBL" id="KAF6505856.1"/>
    </source>
</evidence>
<keyword evidence="2" id="KW-1185">Reference proteome</keyword>